<feature type="transmembrane region" description="Helical" evidence="8">
    <location>
        <begin position="324"/>
        <end position="357"/>
    </location>
</feature>
<organism evidence="10 11">
    <name type="scientific">Hydrocarboniclastica marina</name>
    <dbReference type="NCBI Taxonomy" id="2259620"/>
    <lineage>
        <taxon>Bacteria</taxon>
        <taxon>Pseudomonadati</taxon>
        <taxon>Pseudomonadota</taxon>
        <taxon>Gammaproteobacteria</taxon>
        <taxon>Alteromonadales</taxon>
        <taxon>Alteromonadaceae</taxon>
        <taxon>Hydrocarboniclastica</taxon>
    </lineage>
</organism>
<keyword evidence="5 8" id="KW-1133">Transmembrane helix</keyword>
<dbReference type="GO" id="GO:0022857">
    <property type="term" value="F:transmembrane transporter activity"/>
    <property type="evidence" value="ECO:0007669"/>
    <property type="project" value="UniProtKB-UniRule"/>
</dbReference>
<feature type="domain" description="TRAP C4-dicarboxylate transport system permease DctM subunit" evidence="9">
    <location>
        <begin position="11"/>
        <end position="417"/>
    </location>
</feature>
<feature type="transmembrane region" description="Helical" evidence="8">
    <location>
        <begin position="29"/>
        <end position="50"/>
    </location>
</feature>
<comment type="function">
    <text evidence="7">Part of the tripartite ATP-independent periplasmic (TRAP) transport system.</text>
</comment>
<keyword evidence="11" id="KW-1185">Reference proteome</keyword>
<dbReference type="AlphaFoldDB" id="A0A4P7XKC9"/>
<evidence type="ECO:0000313" key="11">
    <source>
        <dbReference type="Proteomes" id="UP000298049"/>
    </source>
</evidence>
<dbReference type="GO" id="GO:0005886">
    <property type="term" value="C:plasma membrane"/>
    <property type="evidence" value="ECO:0007669"/>
    <property type="project" value="UniProtKB-SubCell"/>
</dbReference>
<feature type="transmembrane region" description="Helical" evidence="8">
    <location>
        <begin position="251"/>
        <end position="269"/>
    </location>
</feature>
<feature type="transmembrane region" description="Helical" evidence="8">
    <location>
        <begin position="409"/>
        <end position="431"/>
    </location>
</feature>
<dbReference type="Proteomes" id="UP000298049">
    <property type="component" value="Chromosome"/>
</dbReference>
<evidence type="ECO:0000256" key="2">
    <source>
        <dbReference type="ARBA" id="ARBA00022475"/>
    </source>
</evidence>
<dbReference type="InterPro" id="IPR010656">
    <property type="entry name" value="DctM"/>
</dbReference>
<dbReference type="RefSeq" id="WP_136550209.1">
    <property type="nucleotide sequence ID" value="NZ_CP031093.1"/>
</dbReference>
<reference evidence="10 11" key="1">
    <citation type="submission" date="2018-07" db="EMBL/GenBank/DDBJ databases">
        <title>Marsedoiliclastica nanhaica gen. nov. sp. nov., a novel marine hydrocarbonoclastic bacterium isolated from an in-situ enriched hydrocarbon-degrading consortium in deep-sea sediment.</title>
        <authorList>
            <person name="Dong C."/>
            <person name="Ma T."/>
            <person name="Liu R."/>
            <person name="Shao Z."/>
        </authorList>
    </citation>
    <scope>NUCLEOTIDE SEQUENCE [LARGE SCALE GENOMIC DNA]</scope>
    <source>
        <strain evidence="11">soil36-7</strain>
    </source>
</reference>
<dbReference type="PANTHER" id="PTHR33362:SF5">
    <property type="entry name" value="C4-DICARBOXYLATE TRAP TRANSPORTER LARGE PERMEASE PROTEIN DCTM"/>
    <property type="match status" value="1"/>
</dbReference>
<dbReference type="OrthoDB" id="9796052at2"/>
<dbReference type="InterPro" id="IPR004681">
    <property type="entry name" value="TRAP_DctM"/>
</dbReference>
<keyword evidence="4 8" id="KW-0812">Transmembrane</keyword>
<protein>
    <submittedName>
        <fullName evidence="10">TRAP transporter large permease</fullName>
    </submittedName>
</protein>
<name>A0A4P7XKC9_9ALTE</name>
<keyword evidence="3 7" id="KW-0997">Cell inner membrane</keyword>
<feature type="transmembrane region" description="Helical" evidence="8">
    <location>
        <begin position="177"/>
        <end position="198"/>
    </location>
</feature>
<evidence type="ECO:0000256" key="3">
    <source>
        <dbReference type="ARBA" id="ARBA00022519"/>
    </source>
</evidence>
<dbReference type="PIRSF" id="PIRSF006066">
    <property type="entry name" value="HI0050"/>
    <property type="match status" value="1"/>
</dbReference>
<evidence type="ECO:0000313" key="10">
    <source>
        <dbReference type="EMBL" id="QCF27498.1"/>
    </source>
</evidence>
<keyword evidence="6 8" id="KW-0472">Membrane</keyword>
<evidence type="ECO:0000256" key="5">
    <source>
        <dbReference type="ARBA" id="ARBA00022989"/>
    </source>
</evidence>
<feature type="transmembrane region" description="Helical" evidence="8">
    <location>
        <begin position="223"/>
        <end position="245"/>
    </location>
</feature>
<evidence type="ECO:0000256" key="8">
    <source>
        <dbReference type="SAM" id="Phobius"/>
    </source>
</evidence>
<feature type="transmembrane region" description="Helical" evidence="8">
    <location>
        <begin position="141"/>
        <end position="165"/>
    </location>
</feature>
<sequence length="437" mass="45671">MSDPLFLLSILCAFLILMAAGFHIHSILLGIGVIGLALIQDFSIASAFLRSDPFGQVASYALTTIPLYVIMAQFILKSGVVQDAFIMVYKLSKGKPTVLGAMTVVIGGFLGAVSGSGAATAASLGSVAVPELRSYGFRRELAGAIAAASGSLSGIIPPSIILILYGVITETPISDLFMAAIIPGVLTMLVFVGCVIVMHRRGRDVSQPVPAPSSEIRISARRAITVVMVGVFMFSLIFGGIYLGFVTPTEAGAIGALGAFVTALVLGKVNRSFMASSVKDTATVTGMIMLILIGAAIFGRFVSFSLLPRRILSMIEFLIQYPSVVLIILAVVFFILFMFIEGTAVILMALPVVLPVIQKAGIDVLWFGVFISVICTLGLITPPVGLSVYSAAGTSGVPASSIFGPATKMAVAVAVFVCGSMIVFPELATWLPSTVSR</sequence>
<comment type="subcellular location">
    <subcellularLocation>
        <location evidence="1 7">Cell inner membrane</location>
        <topology evidence="1 7">Multi-pass membrane protein</topology>
    </subcellularLocation>
</comment>
<dbReference type="KEGG" id="hmi:soil367_17070"/>
<dbReference type="EMBL" id="CP031093">
    <property type="protein sequence ID" value="QCF27498.1"/>
    <property type="molecule type" value="Genomic_DNA"/>
</dbReference>
<feature type="transmembrane region" description="Helical" evidence="8">
    <location>
        <begin position="57"/>
        <end position="76"/>
    </location>
</feature>
<keyword evidence="7" id="KW-0813">Transport</keyword>
<feature type="transmembrane region" description="Helical" evidence="8">
    <location>
        <begin position="364"/>
        <end position="389"/>
    </location>
</feature>
<evidence type="ECO:0000256" key="7">
    <source>
        <dbReference type="RuleBase" id="RU369079"/>
    </source>
</evidence>
<evidence type="ECO:0000259" key="9">
    <source>
        <dbReference type="Pfam" id="PF06808"/>
    </source>
</evidence>
<evidence type="ECO:0000256" key="6">
    <source>
        <dbReference type="ARBA" id="ARBA00023136"/>
    </source>
</evidence>
<gene>
    <name evidence="10" type="ORF">soil367_17070</name>
</gene>
<feature type="transmembrane region" description="Helical" evidence="8">
    <location>
        <begin position="96"/>
        <end position="129"/>
    </location>
</feature>
<evidence type="ECO:0000256" key="1">
    <source>
        <dbReference type="ARBA" id="ARBA00004429"/>
    </source>
</evidence>
<keyword evidence="2" id="KW-1003">Cell membrane</keyword>
<feature type="transmembrane region" description="Helical" evidence="8">
    <location>
        <begin position="281"/>
        <end position="304"/>
    </location>
</feature>
<dbReference type="PANTHER" id="PTHR33362">
    <property type="entry name" value="SIALIC ACID TRAP TRANSPORTER PERMEASE PROTEIN SIAT-RELATED"/>
    <property type="match status" value="1"/>
</dbReference>
<proteinExistence type="predicted"/>
<dbReference type="Pfam" id="PF06808">
    <property type="entry name" value="DctM"/>
    <property type="match status" value="1"/>
</dbReference>
<evidence type="ECO:0000256" key="4">
    <source>
        <dbReference type="ARBA" id="ARBA00022692"/>
    </source>
</evidence>
<accession>A0A4P7XKC9</accession>